<evidence type="ECO:0000256" key="5">
    <source>
        <dbReference type="ARBA" id="ARBA00023136"/>
    </source>
</evidence>
<dbReference type="InterPro" id="IPR020846">
    <property type="entry name" value="MFS_dom"/>
</dbReference>
<dbReference type="InterPro" id="IPR052983">
    <property type="entry name" value="MFS_Riboflavin_Transporter"/>
</dbReference>
<evidence type="ECO:0000256" key="6">
    <source>
        <dbReference type="SAM" id="Phobius"/>
    </source>
</evidence>
<feature type="transmembrane region" description="Helical" evidence="6">
    <location>
        <begin position="151"/>
        <end position="174"/>
    </location>
</feature>
<dbReference type="PANTHER" id="PTHR43385">
    <property type="entry name" value="RIBOFLAVIN TRANSPORTER RIBJ"/>
    <property type="match status" value="1"/>
</dbReference>
<dbReference type="AlphaFoldDB" id="A0A0V0R432"/>
<reference evidence="8 9" key="1">
    <citation type="journal article" date="2015" name="Sci. Rep.">
        <title>Genome of the facultative scuticociliatosis pathogen Pseudocohnilembus persalinus provides insight into its virulence through horizontal gene transfer.</title>
        <authorList>
            <person name="Xiong J."/>
            <person name="Wang G."/>
            <person name="Cheng J."/>
            <person name="Tian M."/>
            <person name="Pan X."/>
            <person name="Warren A."/>
            <person name="Jiang C."/>
            <person name="Yuan D."/>
            <person name="Miao W."/>
        </authorList>
    </citation>
    <scope>NUCLEOTIDE SEQUENCE [LARGE SCALE GENOMIC DNA]</scope>
    <source>
        <strain evidence="8">36N120E</strain>
    </source>
</reference>
<feature type="transmembrane region" description="Helical" evidence="6">
    <location>
        <begin position="121"/>
        <end position="144"/>
    </location>
</feature>
<feature type="transmembrane region" description="Helical" evidence="6">
    <location>
        <begin position="94"/>
        <end position="115"/>
    </location>
</feature>
<dbReference type="OrthoDB" id="197841at2759"/>
<feature type="transmembrane region" description="Helical" evidence="6">
    <location>
        <begin position="422"/>
        <end position="444"/>
    </location>
</feature>
<feature type="transmembrane region" description="Helical" evidence="6">
    <location>
        <begin position="61"/>
        <end position="82"/>
    </location>
</feature>
<keyword evidence="3 6" id="KW-0812">Transmembrane</keyword>
<dbReference type="GO" id="GO:0016020">
    <property type="term" value="C:membrane"/>
    <property type="evidence" value="ECO:0007669"/>
    <property type="project" value="UniProtKB-SubCell"/>
</dbReference>
<accession>A0A0V0R432</accession>
<feature type="transmembrane region" description="Helical" evidence="6">
    <location>
        <begin position="21"/>
        <end position="49"/>
    </location>
</feature>
<sequence>MAQFLEQQVEPDAIMKFFPFFYGYIALLMGTIGKIMSAPGQSVCIGVVIGPVQIASGYSNTLISILYFFATTLGGFSLPYTGKYIQKYGQRKSISFISVMLGIACYIFANVHTWWSLFIGFYLLRFIGQGAIMAVSVTQVNYWWVTLRGKVMGYASAGLSAFLTGFAPLLVNIYVGEYGWRATYELLGNISFFVMLPLGFLFFREPPEYYGLLPDGKKNNALIEKPNRRTINEMDKEMENLLVNKNEYQISNNQEIIQEDIQDLGKQNKKKRFSIVIEQTNEEVHWDVKDMLKTWAFWTSCVSLFVASLTSTAYFFYMNRIFKENGIPDSTVNYVYTFIAIISVIIPLSAGQLMDKVEPHNMYKVSLLGSFLAQLTIIFINKDSFFLVYFSTFCEGICFGIAIIVGNTIFANYFGRKNLSQIQTIAACVEIFGSATGPVPYSIIKDIFDDFTYAFIFGQILCLLAIYLSHVKGGKPVNPKQAQVDIDQEQQLSSINLDK</sequence>
<feature type="transmembrane region" description="Helical" evidence="6">
    <location>
        <begin position="295"/>
        <end position="317"/>
    </location>
</feature>
<feature type="transmembrane region" description="Helical" evidence="6">
    <location>
        <begin position="186"/>
        <end position="203"/>
    </location>
</feature>
<keyword evidence="9" id="KW-1185">Reference proteome</keyword>
<keyword evidence="4 6" id="KW-1133">Transmembrane helix</keyword>
<evidence type="ECO:0000313" key="9">
    <source>
        <dbReference type="Proteomes" id="UP000054937"/>
    </source>
</evidence>
<dbReference type="PROSITE" id="PS50850">
    <property type="entry name" value="MFS"/>
    <property type="match status" value="1"/>
</dbReference>
<evidence type="ECO:0000256" key="3">
    <source>
        <dbReference type="ARBA" id="ARBA00022692"/>
    </source>
</evidence>
<evidence type="ECO:0000256" key="2">
    <source>
        <dbReference type="ARBA" id="ARBA00022448"/>
    </source>
</evidence>
<gene>
    <name evidence="8" type="ORF">PPERSA_05903</name>
</gene>
<protein>
    <submittedName>
        <fullName evidence="8">Major facilitator superfamily domain, general substrate transporter</fullName>
    </submittedName>
</protein>
<dbReference type="PANTHER" id="PTHR43385:SF1">
    <property type="entry name" value="RIBOFLAVIN TRANSPORTER RIBJ"/>
    <property type="match status" value="1"/>
</dbReference>
<dbReference type="Pfam" id="PF07690">
    <property type="entry name" value="MFS_1"/>
    <property type="match status" value="1"/>
</dbReference>
<evidence type="ECO:0000256" key="4">
    <source>
        <dbReference type="ARBA" id="ARBA00022989"/>
    </source>
</evidence>
<keyword evidence="2" id="KW-0813">Transport</keyword>
<feature type="transmembrane region" description="Helical" evidence="6">
    <location>
        <begin position="386"/>
        <end position="410"/>
    </location>
</feature>
<dbReference type="InterPro" id="IPR036259">
    <property type="entry name" value="MFS_trans_sf"/>
</dbReference>
<comment type="caution">
    <text evidence="8">The sequence shown here is derived from an EMBL/GenBank/DDBJ whole genome shotgun (WGS) entry which is preliminary data.</text>
</comment>
<name>A0A0V0R432_PSEPJ</name>
<comment type="subcellular location">
    <subcellularLocation>
        <location evidence="1">Membrane</location>
        <topology evidence="1">Multi-pass membrane protein</topology>
    </subcellularLocation>
</comment>
<evidence type="ECO:0000259" key="7">
    <source>
        <dbReference type="PROSITE" id="PS50850"/>
    </source>
</evidence>
<dbReference type="Gene3D" id="1.20.1250.20">
    <property type="entry name" value="MFS general substrate transporter like domains"/>
    <property type="match status" value="1"/>
</dbReference>
<evidence type="ECO:0000256" key="1">
    <source>
        <dbReference type="ARBA" id="ARBA00004141"/>
    </source>
</evidence>
<feature type="domain" description="Major facilitator superfamily (MFS) profile" evidence="7">
    <location>
        <begin position="26"/>
        <end position="477"/>
    </location>
</feature>
<dbReference type="EMBL" id="LDAU01000053">
    <property type="protein sequence ID" value="KRX09234.1"/>
    <property type="molecule type" value="Genomic_DNA"/>
</dbReference>
<dbReference type="InParanoid" id="A0A0V0R432"/>
<feature type="transmembrane region" description="Helical" evidence="6">
    <location>
        <begin position="332"/>
        <end position="350"/>
    </location>
</feature>
<proteinExistence type="predicted"/>
<dbReference type="OMA" id="ACYIFAN"/>
<feature type="transmembrane region" description="Helical" evidence="6">
    <location>
        <begin position="450"/>
        <end position="468"/>
    </location>
</feature>
<dbReference type="GO" id="GO:0022857">
    <property type="term" value="F:transmembrane transporter activity"/>
    <property type="evidence" value="ECO:0007669"/>
    <property type="project" value="InterPro"/>
</dbReference>
<organism evidence="8 9">
    <name type="scientific">Pseudocohnilembus persalinus</name>
    <name type="common">Ciliate</name>
    <dbReference type="NCBI Taxonomy" id="266149"/>
    <lineage>
        <taxon>Eukaryota</taxon>
        <taxon>Sar</taxon>
        <taxon>Alveolata</taxon>
        <taxon>Ciliophora</taxon>
        <taxon>Intramacronucleata</taxon>
        <taxon>Oligohymenophorea</taxon>
        <taxon>Scuticociliatia</taxon>
        <taxon>Philasterida</taxon>
        <taxon>Pseudocohnilembidae</taxon>
        <taxon>Pseudocohnilembus</taxon>
    </lineage>
</organism>
<keyword evidence="5 6" id="KW-0472">Membrane</keyword>
<dbReference type="InterPro" id="IPR011701">
    <property type="entry name" value="MFS"/>
</dbReference>
<evidence type="ECO:0000313" key="8">
    <source>
        <dbReference type="EMBL" id="KRX09234.1"/>
    </source>
</evidence>
<dbReference type="Proteomes" id="UP000054937">
    <property type="component" value="Unassembled WGS sequence"/>
</dbReference>
<dbReference type="SUPFAM" id="SSF103473">
    <property type="entry name" value="MFS general substrate transporter"/>
    <property type="match status" value="1"/>
</dbReference>